<sequence>MNPEQSLPAAQQNSERMLWYARMACFLQIGCGAQLSVYEAVHMVEKGLSGTETGILIAIGNALVIFVSPFWGRLADRYGVYRRLIAFGTFGISGTLIWFSFANSLGDFLIYSILRGILLTSVMGVMPALALANLPPGNQGKGYGTYRSFGSIGFMAGTLVLPAFLPTVQSITIVAAILLPISLIFVFGLQRPSVRTQAEEASFKGKLPVQLYWFLAANFLVSLTEPAINGFYNSFGRSLGATLPWIGVISGFTGFIAFISLPLMGRWVDLRGPKIILLLGFASQGLRLLTASFIASPEWLWVPHLFHCFGWAGREVATIVFVSILAGSTKRATAISLTVSTKMAGMMVGSYLMGYLSDLYGYPTMFRIIASLALCSLVFLAVVLRSGQETLRGMGPSGTKNHKY</sequence>
<evidence type="ECO:0000256" key="1">
    <source>
        <dbReference type="ARBA" id="ARBA00004429"/>
    </source>
</evidence>
<feature type="transmembrane region" description="Helical" evidence="8">
    <location>
        <begin position="365"/>
        <end position="384"/>
    </location>
</feature>
<feature type="transmembrane region" description="Helical" evidence="8">
    <location>
        <begin position="84"/>
        <end position="102"/>
    </location>
</feature>
<feature type="transmembrane region" description="Helical" evidence="8">
    <location>
        <begin position="146"/>
        <end position="165"/>
    </location>
</feature>
<accession>A0A6B2M1N7</accession>
<evidence type="ECO:0000256" key="3">
    <source>
        <dbReference type="ARBA" id="ARBA00022475"/>
    </source>
</evidence>
<comment type="subcellular location">
    <subcellularLocation>
        <location evidence="1">Cell inner membrane</location>
        <topology evidence="1">Multi-pass membrane protein</topology>
    </subcellularLocation>
</comment>
<keyword evidence="2" id="KW-0813">Transport</keyword>
<evidence type="ECO:0000256" key="7">
    <source>
        <dbReference type="ARBA" id="ARBA00023136"/>
    </source>
</evidence>
<dbReference type="Pfam" id="PF12832">
    <property type="entry name" value="MFS_1_like"/>
    <property type="match status" value="1"/>
</dbReference>
<evidence type="ECO:0000256" key="8">
    <source>
        <dbReference type="SAM" id="Phobius"/>
    </source>
</evidence>
<dbReference type="PANTHER" id="PTHR23522:SF10">
    <property type="entry name" value="3-PHENYLPROPIONIC ACID TRANSPORTER-RELATED"/>
    <property type="match status" value="1"/>
</dbReference>
<organism evidence="10 11">
    <name type="scientific">Oceanipulchritudo coccoides</name>
    <dbReference type="NCBI Taxonomy" id="2706888"/>
    <lineage>
        <taxon>Bacteria</taxon>
        <taxon>Pseudomonadati</taxon>
        <taxon>Verrucomicrobiota</taxon>
        <taxon>Opitutia</taxon>
        <taxon>Puniceicoccales</taxon>
        <taxon>Oceanipulchritudinaceae</taxon>
        <taxon>Oceanipulchritudo</taxon>
    </lineage>
</organism>
<dbReference type="InterPro" id="IPR036259">
    <property type="entry name" value="MFS_trans_sf"/>
</dbReference>
<reference evidence="10 11" key="1">
    <citation type="submission" date="2020-02" db="EMBL/GenBank/DDBJ databases">
        <title>Albibacoteraceae fam. nov., the first described family within the subdivision 4 Verrucomicrobia.</title>
        <authorList>
            <person name="Xi F."/>
        </authorList>
    </citation>
    <scope>NUCLEOTIDE SEQUENCE [LARGE SCALE GENOMIC DNA]</scope>
    <source>
        <strain evidence="10 11">CK1056</strain>
    </source>
</reference>
<dbReference type="PANTHER" id="PTHR23522">
    <property type="entry name" value="BLL5896 PROTEIN"/>
    <property type="match status" value="1"/>
</dbReference>
<evidence type="ECO:0000256" key="5">
    <source>
        <dbReference type="ARBA" id="ARBA00022692"/>
    </source>
</evidence>
<name>A0A6B2M1N7_9BACT</name>
<dbReference type="GO" id="GO:0022857">
    <property type="term" value="F:transmembrane transporter activity"/>
    <property type="evidence" value="ECO:0007669"/>
    <property type="project" value="InterPro"/>
</dbReference>
<dbReference type="Gene3D" id="1.20.1250.20">
    <property type="entry name" value="MFS general substrate transporter like domains"/>
    <property type="match status" value="2"/>
</dbReference>
<dbReference type="PROSITE" id="PS50850">
    <property type="entry name" value="MFS"/>
    <property type="match status" value="1"/>
</dbReference>
<evidence type="ECO:0000259" key="9">
    <source>
        <dbReference type="PROSITE" id="PS50850"/>
    </source>
</evidence>
<keyword evidence="5 8" id="KW-0812">Transmembrane</keyword>
<feature type="transmembrane region" description="Helical" evidence="8">
    <location>
        <begin position="108"/>
        <end position="134"/>
    </location>
</feature>
<evidence type="ECO:0000256" key="2">
    <source>
        <dbReference type="ARBA" id="ARBA00022448"/>
    </source>
</evidence>
<feature type="transmembrane region" description="Helical" evidence="8">
    <location>
        <begin position="20"/>
        <end position="41"/>
    </location>
</feature>
<dbReference type="InterPro" id="IPR020846">
    <property type="entry name" value="MFS_dom"/>
</dbReference>
<protein>
    <submittedName>
        <fullName evidence="10">MFS transporter</fullName>
    </submittedName>
</protein>
<feature type="transmembrane region" description="Helical" evidence="8">
    <location>
        <begin position="275"/>
        <end position="295"/>
    </location>
</feature>
<dbReference type="InterPro" id="IPR024989">
    <property type="entry name" value="MFS_assoc_dom"/>
</dbReference>
<dbReference type="AlphaFoldDB" id="A0A6B2M1N7"/>
<evidence type="ECO:0000256" key="6">
    <source>
        <dbReference type="ARBA" id="ARBA00022989"/>
    </source>
</evidence>
<proteinExistence type="predicted"/>
<feature type="transmembrane region" description="Helical" evidence="8">
    <location>
        <begin position="244"/>
        <end position="263"/>
    </location>
</feature>
<feature type="transmembrane region" description="Helical" evidence="8">
    <location>
        <begin position="171"/>
        <end position="190"/>
    </location>
</feature>
<feature type="transmembrane region" description="Helical" evidence="8">
    <location>
        <begin position="332"/>
        <end position="353"/>
    </location>
</feature>
<keyword evidence="3" id="KW-1003">Cell membrane</keyword>
<dbReference type="RefSeq" id="WP_163965724.1">
    <property type="nucleotide sequence ID" value="NZ_JAAGNX010000003.1"/>
</dbReference>
<feature type="transmembrane region" description="Helical" evidence="8">
    <location>
        <begin position="301"/>
        <end position="325"/>
    </location>
</feature>
<keyword evidence="11" id="KW-1185">Reference proteome</keyword>
<evidence type="ECO:0000256" key="4">
    <source>
        <dbReference type="ARBA" id="ARBA00022519"/>
    </source>
</evidence>
<feature type="transmembrane region" description="Helical" evidence="8">
    <location>
        <begin position="211"/>
        <end position="232"/>
    </location>
</feature>
<dbReference type="EMBL" id="JAAGNX010000003">
    <property type="protein sequence ID" value="NDV62921.1"/>
    <property type="molecule type" value="Genomic_DNA"/>
</dbReference>
<keyword evidence="6 8" id="KW-1133">Transmembrane helix</keyword>
<dbReference type="GO" id="GO:0005886">
    <property type="term" value="C:plasma membrane"/>
    <property type="evidence" value="ECO:0007669"/>
    <property type="project" value="UniProtKB-SubCell"/>
</dbReference>
<gene>
    <name evidence="10" type="ORF">G0Q06_10700</name>
</gene>
<feature type="transmembrane region" description="Helical" evidence="8">
    <location>
        <begin position="53"/>
        <end position="72"/>
    </location>
</feature>
<evidence type="ECO:0000313" key="11">
    <source>
        <dbReference type="Proteomes" id="UP000478417"/>
    </source>
</evidence>
<dbReference type="SUPFAM" id="SSF103473">
    <property type="entry name" value="MFS general substrate transporter"/>
    <property type="match status" value="1"/>
</dbReference>
<dbReference type="Proteomes" id="UP000478417">
    <property type="component" value="Unassembled WGS sequence"/>
</dbReference>
<keyword evidence="7 8" id="KW-0472">Membrane</keyword>
<keyword evidence="4" id="KW-0997">Cell inner membrane</keyword>
<comment type="caution">
    <text evidence="10">The sequence shown here is derived from an EMBL/GenBank/DDBJ whole genome shotgun (WGS) entry which is preliminary data.</text>
</comment>
<feature type="domain" description="Major facilitator superfamily (MFS) profile" evidence="9">
    <location>
        <begin position="17"/>
        <end position="388"/>
    </location>
</feature>
<evidence type="ECO:0000313" key="10">
    <source>
        <dbReference type="EMBL" id="NDV62921.1"/>
    </source>
</evidence>